<keyword evidence="2" id="KW-0732">Signal</keyword>
<protein>
    <submittedName>
        <fullName evidence="3">Uncharacterized protein</fullName>
    </submittedName>
</protein>
<name>A0A6V7WGU6_MELEN</name>
<sequence>MDHLKLIFFIFFILIFINISVGKPKQKTNLLFHRRCKRGNNSGCFGGGSRGRSNQPFQQRKGKEHVEEGKKRALYVCNNSFFSHLKLNEFLAKTLTEKYIVDMLIFTKESKEAINFDPKPDDLNIIEIPIDDQIENRSINYFVKTYTEIFKHKNRNTNHIRQQNYAFGIAEFNEMAGAFALFEALGIENTFSINASIFFPGHFQFLDFNIIEYIEGGNIIAG</sequence>
<proteinExistence type="predicted"/>
<comment type="caution">
    <text evidence="3">The sequence shown here is derived from an EMBL/GenBank/DDBJ whole genome shotgun (WGS) entry which is preliminary data.</text>
</comment>
<organism evidence="3 4">
    <name type="scientific">Meloidogyne enterolobii</name>
    <name type="common">Root-knot nematode worm</name>
    <name type="synonym">Meloidogyne mayaguensis</name>
    <dbReference type="NCBI Taxonomy" id="390850"/>
    <lineage>
        <taxon>Eukaryota</taxon>
        <taxon>Metazoa</taxon>
        <taxon>Ecdysozoa</taxon>
        <taxon>Nematoda</taxon>
        <taxon>Chromadorea</taxon>
        <taxon>Rhabditida</taxon>
        <taxon>Tylenchina</taxon>
        <taxon>Tylenchomorpha</taxon>
        <taxon>Tylenchoidea</taxon>
        <taxon>Meloidogynidae</taxon>
        <taxon>Meloidogyninae</taxon>
        <taxon>Meloidogyne</taxon>
    </lineage>
</organism>
<feature type="region of interest" description="Disordered" evidence="1">
    <location>
        <begin position="43"/>
        <end position="65"/>
    </location>
</feature>
<accession>A0A6V7WGU6</accession>
<feature type="chain" id="PRO_5027883629" evidence="2">
    <location>
        <begin position="23"/>
        <end position="222"/>
    </location>
</feature>
<dbReference type="AlphaFoldDB" id="A0A6V7WGU6"/>
<evidence type="ECO:0000256" key="1">
    <source>
        <dbReference type="SAM" id="MobiDB-lite"/>
    </source>
</evidence>
<dbReference type="Proteomes" id="UP000580250">
    <property type="component" value="Unassembled WGS sequence"/>
</dbReference>
<gene>
    <name evidence="3" type="ORF">MENT_LOCUS38705</name>
</gene>
<feature type="signal peptide" evidence="2">
    <location>
        <begin position="1"/>
        <end position="22"/>
    </location>
</feature>
<evidence type="ECO:0000313" key="3">
    <source>
        <dbReference type="EMBL" id="CAD2186229.1"/>
    </source>
</evidence>
<evidence type="ECO:0000256" key="2">
    <source>
        <dbReference type="SAM" id="SignalP"/>
    </source>
</evidence>
<dbReference type="EMBL" id="CAJEWN010000578">
    <property type="protein sequence ID" value="CAD2186229.1"/>
    <property type="molecule type" value="Genomic_DNA"/>
</dbReference>
<reference evidence="3 4" key="1">
    <citation type="submission" date="2020-08" db="EMBL/GenBank/DDBJ databases">
        <authorList>
            <person name="Koutsovoulos G."/>
            <person name="Danchin GJ E."/>
        </authorList>
    </citation>
    <scope>NUCLEOTIDE SEQUENCE [LARGE SCALE GENOMIC DNA]</scope>
</reference>
<evidence type="ECO:0000313" key="4">
    <source>
        <dbReference type="Proteomes" id="UP000580250"/>
    </source>
</evidence>